<reference evidence="3 4" key="1">
    <citation type="journal article" date="2021" name="Elife">
        <title>Chloroplast acquisition without the gene transfer in kleptoplastic sea slugs, Plakobranchus ocellatus.</title>
        <authorList>
            <person name="Maeda T."/>
            <person name="Takahashi S."/>
            <person name="Yoshida T."/>
            <person name="Shimamura S."/>
            <person name="Takaki Y."/>
            <person name="Nagai Y."/>
            <person name="Toyoda A."/>
            <person name="Suzuki Y."/>
            <person name="Arimoto A."/>
            <person name="Ishii H."/>
            <person name="Satoh N."/>
            <person name="Nishiyama T."/>
            <person name="Hasebe M."/>
            <person name="Maruyama T."/>
            <person name="Minagawa J."/>
            <person name="Obokata J."/>
            <person name="Shigenobu S."/>
        </authorList>
    </citation>
    <scope>NUCLEOTIDE SEQUENCE [LARGE SCALE GENOMIC DNA]</scope>
</reference>
<name>A0AAV3ZTX7_9GAST</name>
<evidence type="ECO:0000256" key="1">
    <source>
        <dbReference type="SAM" id="MobiDB-lite"/>
    </source>
</evidence>
<dbReference type="InterPro" id="IPR029360">
    <property type="entry name" value="SRRM_C"/>
</dbReference>
<dbReference type="PANTHER" id="PTHR36562:SF5">
    <property type="entry name" value="SERINE_ARGININE REPETITIVE MATRIX 2"/>
    <property type="match status" value="1"/>
</dbReference>
<feature type="compositionally biased region" description="Basic and acidic residues" evidence="1">
    <location>
        <begin position="458"/>
        <end position="468"/>
    </location>
</feature>
<feature type="compositionally biased region" description="Low complexity" evidence="1">
    <location>
        <begin position="487"/>
        <end position="501"/>
    </location>
</feature>
<dbReference type="AlphaFoldDB" id="A0AAV3ZTX7"/>
<feature type="compositionally biased region" description="Basic residues" evidence="1">
    <location>
        <begin position="551"/>
        <end position="572"/>
    </location>
</feature>
<feature type="compositionally biased region" description="Low complexity" evidence="1">
    <location>
        <begin position="790"/>
        <end position="816"/>
    </location>
</feature>
<dbReference type="PANTHER" id="PTHR36562">
    <property type="entry name" value="SERINE/ARGININE REPETITIVE MATRIX 2"/>
    <property type="match status" value="1"/>
</dbReference>
<gene>
    <name evidence="3" type="ORF">PoB_002592600</name>
</gene>
<feature type="compositionally biased region" description="Basic residues" evidence="1">
    <location>
        <begin position="522"/>
        <end position="541"/>
    </location>
</feature>
<dbReference type="Pfam" id="PF15230">
    <property type="entry name" value="SRRM_C"/>
    <property type="match status" value="1"/>
</dbReference>
<dbReference type="Proteomes" id="UP000735302">
    <property type="component" value="Unassembled WGS sequence"/>
</dbReference>
<proteinExistence type="predicted"/>
<feature type="region of interest" description="Disordered" evidence="1">
    <location>
        <begin position="283"/>
        <end position="678"/>
    </location>
</feature>
<evidence type="ECO:0000259" key="2">
    <source>
        <dbReference type="Pfam" id="PF15230"/>
    </source>
</evidence>
<sequence length="841" mass="94827">MAYTYTYLRSTRSGVVDCFAPTSVSLNSGTYRNEQEYKSCMNEGLQVHNSYTYRDTKPKFVFDLLYQQLHSDPRQERLSLEEGSIRSSPGETCHSCCCSCYHRYCCCGNTSSVTIQSKERAAGEEKVCENTARYKLCPFLASVPPDKLEAANRESDLSQSIITLVKVHRVAADQCRESPCENLHILSPLTYHKTLSSKAQHSTSGDFVDNRSSGAADHTTLDLGVPLGLFRVYAARATHQLAEANQEKNDRLKEAFGLNDYVEGSAFDPDRKAKEEAAKAAALAQKKYSIVDSSDEEAKTESTSAPQKKKKKRSRHSSDSPERSKEKRKKSRKHKKDRSHSRKHKKSRRHSKKSTSEKNHKRHHRSSDRDSHSDSDAFSASAKVDVSPHNKTSKPVDVQSSSKDNSSNGQIPAKESHIVPKKIQGKSPTESEGERKRQLVTAVLPPPGVSTSAPPDSETSKPSHETRSRSRSKTRSHLTGSHKGSSRRSTSFSSSSSSSSWSRERSHDRSHSKSRSPSWSRSPKRYSHKRSVSRSRSRHHSSGSEHSSGDHRHRHHRDSRSPSIRRRRGSPSHLDKRRITSKLVKSLCHRSKYRSSRSSSYSRSTSRSWSSARKRPVPYYRPSPSPSGSDSEARGGRGRGPPSCSSYSPRRRSRSLSRSSFASRSRFRSLSRSPSLDNIMSIRRRKGGPQQQQQQQQQQQPKLLPLMQVQTQPHPNHHLTLHSHTHNHHHQHHHHSCHHPMELLSTSTKSQGSHSAAAACHRSHRTQPQGAPQPLMLLQPQPQLQSLSHPLLQQHQHTQQQQQQHRQVHQQQHQSQIPGSATLNPTLSRFHMQYPVGNLIS</sequence>
<evidence type="ECO:0000313" key="4">
    <source>
        <dbReference type="Proteomes" id="UP000735302"/>
    </source>
</evidence>
<accession>A0AAV3ZTX7</accession>
<feature type="domain" description="Serine/arginine repetitive matrix protein C-terminal" evidence="2">
    <location>
        <begin position="529"/>
        <end position="581"/>
    </location>
</feature>
<organism evidence="3 4">
    <name type="scientific">Plakobranchus ocellatus</name>
    <dbReference type="NCBI Taxonomy" id="259542"/>
    <lineage>
        <taxon>Eukaryota</taxon>
        <taxon>Metazoa</taxon>
        <taxon>Spiralia</taxon>
        <taxon>Lophotrochozoa</taxon>
        <taxon>Mollusca</taxon>
        <taxon>Gastropoda</taxon>
        <taxon>Heterobranchia</taxon>
        <taxon>Euthyneura</taxon>
        <taxon>Panpulmonata</taxon>
        <taxon>Sacoglossa</taxon>
        <taxon>Placobranchoidea</taxon>
        <taxon>Plakobranchidae</taxon>
        <taxon>Plakobranchus</taxon>
    </lineage>
</organism>
<comment type="caution">
    <text evidence="3">The sequence shown here is derived from an EMBL/GenBank/DDBJ whole genome shotgun (WGS) entry which is preliminary data.</text>
</comment>
<dbReference type="GO" id="GO:0005634">
    <property type="term" value="C:nucleus"/>
    <property type="evidence" value="ECO:0007669"/>
    <property type="project" value="TreeGrafter"/>
</dbReference>
<feature type="compositionally biased region" description="Low complexity" evidence="1">
    <location>
        <begin position="656"/>
        <end position="675"/>
    </location>
</feature>
<dbReference type="InterPro" id="IPR051372">
    <property type="entry name" value="CWC21"/>
</dbReference>
<feature type="compositionally biased region" description="Basic residues" evidence="1">
    <location>
        <begin position="715"/>
        <end position="738"/>
    </location>
</feature>
<keyword evidence="4" id="KW-1185">Reference proteome</keyword>
<feature type="region of interest" description="Disordered" evidence="1">
    <location>
        <begin position="714"/>
        <end position="775"/>
    </location>
</feature>
<feature type="compositionally biased region" description="Basic and acidic residues" evidence="1">
    <location>
        <begin position="502"/>
        <end position="511"/>
    </location>
</feature>
<feature type="compositionally biased region" description="Low complexity" evidence="1">
    <location>
        <begin position="596"/>
        <end position="618"/>
    </location>
</feature>
<feature type="compositionally biased region" description="Basic and acidic residues" evidence="1">
    <location>
        <begin position="316"/>
        <end position="325"/>
    </location>
</feature>
<dbReference type="EMBL" id="BLXT01003003">
    <property type="protein sequence ID" value="GFN99420.1"/>
    <property type="molecule type" value="Genomic_DNA"/>
</dbReference>
<feature type="region of interest" description="Disordered" evidence="1">
    <location>
        <begin position="790"/>
        <end position="825"/>
    </location>
</feature>
<protein>
    <submittedName>
        <fullName evidence="3">Serine/arginine repetitive matrix protein 2</fullName>
    </submittedName>
</protein>
<feature type="compositionally biased region" description="Polar residues" evidence="1">
    <location>
        <begin position="398"/>
        <end position="410"/>
    </location>
</feature>
<feature type="compositionally biased region" description="Basic residues" evidence="1">
    <location>
        <begin position="326"/>
        <end position="366"/>
    </location>
</feature>
<evidence type="ECO:0000313" key="3">
    <source>
        <dbReference type="EMBL" id="GFN99420.1"/>
    </source>
</evidence>